<evidence type="ECO:0000313" key="5">
    <source>
        <dbReference type="EMBL" id="QLG75052.1"/>
    </source>
</evidence>
<keyword evidence="4" id="KW-0812">Transmembrane</keyword>
<protein>
    <submittedName>
        <fullName evidence="5">Uncharacterized protein</fullName>
    </submittedName>
</protein>
<evidence type="ECO:0000256" key="3">
    <source>
        <dbReference type="ARBA" id="ARBA00023006"/>
    </source>
</evidence>
<dbReference type="RefSeq" id="XP_037146777.1">
    <property type="nucleotide sequence ID" value="XM_037290882.1"/>
</dbReference>
<evidence type="ECO:0000256" key="2">
    <source>
        <dbReference type="ARBA" id="ARBA00022927"/>
    </source>
</evidence>
<dbReference type="GO" id="GO:0019787">
    <property type="term" value="F:ubiquitin-like protein transferase activity"/>
    <property type="evidence" value="ECO:0007669"/>
    <property type="project" value="InterPro"/>
</dbReference>
<organism evidence="5 6">
    <name type="scientific">Zygotorulaspora mrakii</name>
    <name type="common">Zygosaccharomyces mrakii</name>
    <dbReference type="NCBI Taxonomy" id="42260"/>
    <lineage>
        <taxon>Eukaryota</taxon>
        <taxon>Fungi</taxon>
        <taxon>Dikarya</taxon>
        <taxon>Ascomycota</taxon>
        <taxon>Saccharomycotina</taxon>
        <taxon>Saccharomycetes</taxon>
        <taxon>Saccharomycetales</taxon>
        <taxon>Saccharomycetaceae</taxon>
        <taxon>Zygotorulaspora</taxon>
    </lineage>
</organism>
<accession>A0A7H9BBC0</accession>
<dbReference type="EMBL" id="CP058611">
    <property type="protein sequence ID" value="QLG75052.1"/>
    <property type="molecule type" value="Genomic_DNA"/>
</dbReference>
<evidence type="ECO:0000256" key="4">
    <source>
        <dbReference type="SAM" id="Phobius"/>
    </source>
</evidence>
<evidence type="ECO:0000256" key="1">
    <source>
        <dbReference type="ARBA" id="ARBA00022786"/>
    </source>
</evidence>
<dbReference type="InterPro" id="IPR007135">
    <property type="entry name" value="Atg3/Atg10"/>
</dbReference>
<feature type="transmembrane region" description="Helical" evidence="4">
    <location>
        <begin position="12"/>
        <end position="35"/>
    </location>
</feature>
<keyword evidence="4" id="KW-0472">Membrane</keyword>
<keyword evidence="1" id="KW-0833">Ubl conjugation pathway</keyword>
<dbReference type="Proteomes" id="UP000509704">
    <property type="component" value="Chromosome 8"/>
</dbReference>
<dbReference type="GO" id="GO:0015031">
    <property type="term" value="P:protein transport"/>
    <property type="evidence" value="ECO:0007669"/>
    <property type="project" value="UniProtKB-KW"/>
</dbReference>
<dbReference type="KEGG" id="zmk:HG535_0H03790"/>
<keyword evidence="6" id="KW-1185">Reference proteome</keyword>
<keyword evidence="3" id="KW-0072">Autophagy</keyword>
<keyword evidence="2" id="KW-0813">Transport</keyword>
<evidence type="ECO:0000313" key="6">
    <source>
        <dbReference type="Proteomes" id="UP000509704"/>
    </source>
</evidence>
<name>A0A7H9BBC0_ZYGMR</name>
<gene>
    <name evidence="5" type="ORF">HG535_0H03790</name>
</gene>
<dbReference type="Gene3D" id="3.30.1460.50">
    <property type="match status" value="1"/>
</dbReference>
<keyword evidence="4" id="KW-1133">Transmembrane helix</keyword>
<proteinExistence type="predicted"/>
<keyword evidence="2" id="KW-0653">Protein transport</keyword>
<dbReference type="Pfam" id="PF03987">
    <property type="entry name" value="Autophagy_act_C"/>
    <property type="match status" value="1"/>
</dbReference>
<dbReference type="OrthoDB" id="4031501at2759"/>
<dbReference type="GeneID" id="59238855"/>
<reference evidence="5 6" key="1">
    <citation type="submission" date="2020-07" db="EMBL/GenBank/DDBJ databases">
        <title>The yeast mating-type switching endonuclease HO is a domesticated member of an unorthodox homing genetic element family.</title>
        <authorList>
            <person name="Coughlan A.Y."/>
            <person name="Lombardi L."/>
            <person name="Braun-Galleani S."/>
            <person name="Martos A.R."/>
            <person name="Galeote V."/>
            <person name="Bigey F."/>
            <person name="Dequin S."/>
            <person name="Byrne K.P."/>
            <person name="Wolfe K.H."/>
        </authorList>
    </citation>
    <scope>NUCLEOTIDE SEQUENCE [LARGE SCALE GENOMIC DNA]</scope>
    <source>
        <strain evidence="5 6">NRRL Y-6702</strain>
    </source>
</reference>
<dbReference type="GO" id="GO:0006914">
    <property type="term" value="P:autophagy"/>
    <property type="evidence" value="ECO:0007669"/>
    <property type="project" value="UniProtKB-KW"/>
</dbReference>
<sequence>MICFIVSMHNHLLSYMVLFITIYFHIYLLILIYIYQNYNLENVYVLFLILQNRIRNKRKMISHSEYCRQLNSAYNEGSVQANPYCQQIVYDSSSHTILMKTGIPSKASNSMRLDHLEFKITYSHVYQEPLLLLRIWIREHNDEFTMSKLWFPKDVKQILNIDSAFQLGLDSISSDMRQHQEAWYSFHPCDTSYMIGDKPEYLDKYLERWLSVFLFSVLL</sequence>
<dbReference type="AlphaFoldDB" id="A0A7H9BBC0"/>